<evidence type="ECO:0000256" key="1">
    <source>
        <dbReference type="SAM" id="MobiDB-lite"/>
    </source>
</evidence>
<organism evidence="2">
    <name type="scientific">Streptomyces sp. NBC_00049</name>
    <dbReference type="NCBI Taxonomy" id="2903617"/>
    <lineage>
        <taxon>Bacteria</taxon>
        <taxon>Bacillati</taxon>
        <taxon>Actinomycetota</taxon>
        <taxon>Actinomycetes</taxon>
        <taxon>Kitasatosporales</taxon>
        <taxon>Streptomycetaceae</taxon>
        <taxon>Streptomyces</taxon>
    </lineage>
</organism>
<reference evidence="2" key="1">
    <citation type="submission" date="2022-10" db="EMBL/GenBank/DDBJ databases">
        <title>The complete genomes of actinobacterial strains from the NBC collection.</title>
        <authorList>
            <person name="Joergensen T.S."/>
            <person name="Alvarez Arevalo M."/>
            <person name="Sterndorff E.B."/>
            <person name="Faurdal D."/>
            <person name="Vuksanovic O."/>
            <person name="Mourched A.-S."/>
            <person name="Charusanti P."/>
            <person name="Shaw S."/>
            <person name="Blin K."/>
            <person name="Weber T."/>
        </authorList>
    </citation>
    <scope>NUCLEOTIDE SEQUENCE</scope>
    <source>
        <strain evidence="2">NBC_00049</strain>
    </source>
</reference>
<feature type="compositionally biased region" description="Acidic residues" evidence="1">
    <location>
        <begin position="286"/>
        <end position="298"/>
    </location>
</feature>
<name>A0AAU2JKR0_9ACTN</name>
<dbReference type="EMBL" id="CP108264">
    <property type="protein sequence ID" value="WTU72500.1"/>
    <property type="molecule type" value="Genomic_DNA"/>
</dbReference>
<feature type="region of interest" description="Disordered" evidence="1">
    <location>
        <begin position="281"/>
        <end position="300"/>
    </location>
</feature>
<sequence length="330" mass="34390">MNDLTTDRLADAWQHVRDTTPPAEADPLVLDCARRLAADPGGEQAPVWVAGLVAMSGYLAWRPGQEAGSSALDALRAAAKALGGRPCAHGHHPYETGTDGLGDEIGRGDRGLPAGGRAERDGGGEGHVDAGRALCPAHVAGWARLAIDVIAPFTVRGVPAGAPAEHHGHVGTLSGIVNDHPYCDPHEVLIEEAGSLPARPTRGALAGYLVTMNATCWYAASERVTERAVPEAMIKGVEAAAALLPDVPCTHGSDGHPDTDDPDHLTLVGYLLRTPGGRAELAEDHGWDEDDEDDEGGEPLDGWLCPAFLHGLAAETLEALTDGLKSFETA</sequence>
<proteinExistence type="predicted"/>
<evidence type="ECO:0000313" key="2">
    <source>
        <dbReference type="EMBL" id="WTU72500.1"/>
    </source>
</evidence>
<gene>
    <name evidence="2" type="ORF">OG327_03640</name>
</gene>
<feature type="region of interest" description="Disordered" evidence="1">
    <location>
        <begin position="85"/>
        <end position="125"/>
    </location>
</feature>
<protein>
    <submittedName>
        <fullName evidence="2">Uncharacterized protein</fullName>
    </submittedName>
</protein>
<dbReference type="AlphaFoldDB" id="A0AAU2JKR0"/>
<accession>A0AAU2JKR0</accession>